<dbReference type="GeneID" id="20341689"/>
<dbReference type="PANTHER" id="PTHR13464:SF0">
    <property type="entry name" value="SAP30-BINDING PROTEIN"/>
    <property type="match status" value="1"/>
</dbReference>
<dbReference type="GO" id="GO:0006355">
    <property type="term" value="P:regulation of DNA-templated transcription"/>
    <property type="evidence" value="ECO:0007669"/>
    <property type="project" value="InterPro"/>
</dbReference>
<dbReference type="RefSeq" id="XP_009217256.1">
    <property type="nucleotide sequence ID" value="XM_009218992.1"/>
</dbReference>
<reference evidence="3" key="5">
    <citation type="submission" date="2018-04" db="UniProtKB">
        <authorList>
            <consortium name="EnsemblFungi"/>
        </authorList>
    </citation>
    <scope>IDENTIFICATION</scope>
    <source>
        <strain evidence="3">R3-111a-1</strain>
    </source>
</reference>
<dbReference type="EnsemblFungi" id="EJT81247">
    <property type="protein sequence ID" value="EJT81247"/>
    <property type="gene ID" value="GGTG_01231"/>
</dbReference>
<proteinExistence type="predicted"/>
<gene>
    <name evidence="3" type="primary">20341689</name>
    <name evidence="2" type="ORF">GGTG_01231</name>
</gene>
<name>J3NIZ7_GAET3</name>
<dbReference type="OrthoDB" id="1714508at2759"/>
<reference evidence="3" key="4">
    <citation type="journal article" date="2015" name="G3 (Bethesda)">
        <title>Genome sequences of three phytopathogenic species of the Magnaporthaceae family of fungi.</title>
        <authorList>
            <person name="Okagaki L.H."/>
            <person name="Nunes C.C."/>
            <person name="Sailsbery J."/>
            <person name="Clay B."/>
            <person name="Brown D."/>
            <person name="John T."/>
            <person name="Oh Y."/>
            <person name="Young N."/>
            <person name="Fitzgerald M."/>
            <person name="Haas B.J."/>
            <person name="Zeng Q."/>
            <person name="Young S."/>
            <person name="Adiconis X."/>
            <person name="Fan L."/>
            <person name="Levin J.Z."/>
            <person name="Mitchell T.K."/>
            <person name="Okubara P.A."/>
            <person name="Farman M.L."/>
            <person name="Kohn L.M."/>
            <person name="Birren B."/>
            <person name="Ma L.-J."/>
            <person name="Dean R.A."/>
        </authorList>
    </citation>
    <scope>NUCLEOTIDE SEQUENCE</scope>
    <source>
        <strain evidence="3">R3-111a-1</strain>
    </source>
</reference>
<feature type="compositionally biased region" description="Low complexity" evidence="1">
    <location>
        <begin position="60"/>
        <end position="73"/>
    </location>
</feature>
<dbReference type="HOGENOM" id="CLU_064352_1_0_1"/>
<dbReference type="STRING" id="644352.J3NIZ7"/>
<reference evidence="2" key="2">
    <citation type="submission" date="2010-07" db="EMBL/GenBank/DDBJ databases">
        <authorList>
            <consortium name="The Broad Institute Genome Sequencing Platform"/>
            <consortium name="Broad Institute Genome Sequencing Center for Infectious Disease"/>
            <person name="Ma L.-J."/>
            <person name="Dead R."/>
            <person name="Young S."/>
            <person name="Zeng Q."/>
            <person name="Koehrsen M."/>
            <person name="Alvarado L."/>
            <person name="Berlin A."/>
            <person name="Chapman S.B."/>
            <person name="Chen Z."/>
            <person name="Freedman E."/>
            <person name="Gellesch M."/>
            <person name="Goldberg J."/>
            <person name="Griggs A."/>
            <person name="Gujja S."/>
            <person name="Heilman E.R."/>
            <person name="Heiman D."/>
            <person name="Hepburn T."/>
            <person name="Howarth C."/>
            <person name="Jen D."/>
            <person name="Larson L."/>
            <person name="Mehta T."/>
            <person name="Neiman D."/>
            <person name="Pearson M."/>
            <person name="Roberts A."/>
            <person name="Saif S."/>
            <person name="Shea T."/>
            <person name="Shenoy N."/>
            <person name="Sisk P."/>
            <person name="Stolte C."/>
            <person name="Sykes S."/>
            <person name="Walk T."/>
            <person name="White J."/>
            <person name="Yandava C."/>
            <person name="Haas B."/>
            <person name="Nusbaum C."/>
            <person name="Birren B."/>
        </authorList>
    </citation>
    <scope>NUCLEOTIDE SEQUENCE</scope>
    <source>
        <strain evidence="2">R3-111a-1</strain>
    </source>
</reference>
<sequence length="288" mass="30666">MAGLVGYASSSDGEDDDIPQQEQMQTEVAPTNPAVASHEAIEKPKTPLSDMPRASEAVSLAQGPPLGPQLGPQHDPEALKDAPVLGPSLPTGEEAIQMQTDADAAAFLDSLDPSSRPQSPYTADRALLRDLTLPPVPNLDVPPSPPGTPPPSLGALTAKFETFLELKRKKGTHFNARLAQSTAMRNPSLMDKLLDFVGLEDPVAAGETKSRPGASKGAPALAPTNSVADQYITVLPPDIWDPTSLPEWAFRGELRKAQEKVQKEREAERTSGQRDAIEFVSSSSARRA</sequence>
<evidence type="ECO:0008006" key="5">
    <source>
        <dbReference type="Google" id="ProtNLM"/>
    </source>
</evidence>
<organism evidence="2">
    <name type="scientific">Gaeumannomyces tritici (strain R3-111a-1)</name>
    <name type="common">Wheat and barley take-all root rot fungus</name>
    <name type="synonym">Gaeumannomyces graminis var. tritici</name>
    <dbReference type="NCBI Taxonomy" id="644352"/>
    <lineage>
        <taxon>Eukaryota</taxon>
        <taxon>Fungi</taxon>
        <taxon>Dikarya</taxon>
        <taxon>Ascomycota</taxon>
        <taxon>Pezizomycotina</taxon>
        <taxon>Sordariomycetes</taxon>
        <taxon>Sordariomycetidae</taxon>
        <taxon>Magnaporthales</taxon>
        <taxon>Magnaporthaceae</taxon>
        <taxon>Gaeumannomyces</taxon>
    </lineage>
</organism>
<dbReference type="PANTHER" id="PTHR13464">
    <property type="entry name" value="TRANSCRIPTIONAL REGULATOR PROTEIN HCNGP"/>
    <property type="match status" value="1"/>
</dbReference>
<feature type="compositionally biased region" description="Polar residues" evidence="1">
    <location>
        <begin position="20"/>
        <end position="29"/>
    </location>
</feature>
<feature type="region of interest" description="Disordered" evidence="1">
    <location>
        <begin position="1"/>
        <end position="155"/>
    </location>
</feature>
<accession>J3NIZ7</accession>
<evidence type="ECO:0000313" key="4">
    <source>
        <dbReference type="Proteomes" id="UP000006039"/>
    </source>
</evidence>
<feature type="compositionally biased region" description="Low complexity" evidence="1">
    <location>
        <begin position="101"/>
        <end position="115"/>
    </location>
</feature>
<keyword evidence="4" id="KW-1185">Reference proteome</keyword>
<dbReference type="VEuPathDB" id="FungiDB:GGTG_01231"/>
<evidence type="ECO:0000313" key="3">
    <source>
        <dbReference type="EnsemblFungi" id="EJT81247"/>
    </source>
</evidence>
<feature type="compositionally biased region" description="Pro residues" evidence="1">
    <location>
        <begin position="134"/>
        <end position="152"/>
    </location>
</feature>
<evidence type="ECO:0000256" key="1">
    <source>
        <dbReference type="SAM" id="MobiDB-lite"/>
    </source>
</evidence>
<protein>
    <recommendedName>
        <fullName evidence="5">HCNGP-like protein</fullName>
    </recommendedName>
</protein>
<dbReference type="AlphaFoldDB" id="J3NIZ7"/>
<dbReference type="Proteomes" id="UP000006039">
    <property type="component" value="Unassembled WGS sequence"/>
</dbReference>
<dbReference type="InterPro" id="IPR012479">
    <property type="entry name" value="SAP30BP"/>
</dbReference>
<feature type="region of interest" description="Disordered" evidence="1">
    <location>
        <begin position="256"/>
        <end position="288"/>
    </location>
</feature>
<dbReference type="GO" id="GO:0005634">
    <property type="term" value="C:nucleus"/>
    <property type="evidence" value="ECO:0007669"/>
    <property type="project" value="TreeGrafter"/>
</dbReference>
<dbReference type="EMBL" id="GL385395">
    <property type="protein sequence ID" value="EJT81247.1"/>
    <property type="molecule type" value="Genomic_DNA"/>
</dbReference>
<dbReference type="Pfam" id="PF07818">
    <property type="entry name" value="HCNGP"/>
    <property type="match status" value="2"/>
</dbReference>
<feature type="compositionally biased region" description="Basic and acidic residues" evidence="1">
    <location>
        <begin position="256"/>
        <end position="277"/>
    </location>
</feature>
<evidence type="ECO:0000313" key="2">
    <source>
        <dbReference type="EMBL" id="EJT81247.1"/>
    </source>
</evidence>
<dbReference type="eggNOG" id="ENOG502SB6K">
    <property type="taxonomic scope" value="Eukaryota"/>
</dbReference>
<reference evidence="2" key="3">
    <citation type="submission" date="2010-09" db="EMBL/GenBank/DDBJ databases">
        <title>Annotation of Gaeumannomyces graminis var. tritici R3-111a-1.</title>
        <authorList>
            <consortium name="The Broad Institute Genome Sequencing Platform"/>
            <person name="Ma L.-J."/>
            <person name="Dead R."/>
            <person name="Young S.K."/>
            <person name="Zeng Q."/>
            <person name="Gargeya S."/>
            <person name="Fitzgerald M."/>
            <person name="Haas B."/>
            <person name="Abouelleil A."/>
            <person name="Alvarado L."/>
            <person name="Arachchi H.M."/>
            <person name="Berlin A."/>
            <person name="Brown A."/>
            <person name="Chapman S.B."/>
            <person name="Chen Z."/>
            <person name="Dunbar C."/>
            <person name="Freedman E."/>
            <person name="Gearin G."/>
            <person name="Gellesch M."/>
            <person name="Goldberg J."/>
            <person name="Griggs A."/>
            <person name="Gujja S."/>
            <person name="Heiman D."/>
            <person name="Howarth C."/>
            <person name="Larson L."/>
            <person name="Lui A."/>
            <person name="MacDonald P.J.P."/>
            <person name="Mehta T."/>
            <person name="Montmayeur A."/>
            <person name="Murphy C."/>
            <person name="Neiman D."/>
            <person name="Pearson M."/>
            <person name="Priest M."/>
            <person name="Roberts A."/>
            <person name="Saif S."/>
            <person name="Shea T."/>
            <person name="Shenoy N."/>
            <person name="Sisk P."/>
            <person name="Stolte C."/>
            <person name="Sykes S."/>
            <person name="Yandava C."/>
            <person name="Wortman J."/>
            <person name="Nusbaum C."/>
            <person name="Birren B."/>
        </authorList>
    </citation>
    <scope>NUCLEOTIDE SEQUENCE</scope>
    <source>
        <strain evidence="2">R3-111a-1</strain>
    </source>
</reference>
<reference evidence="4" key="1">
    <citation type="submission" date="2010-07" db="EMBL/GenBank/DDBJ databases">
        <title>The genome sequence of Gaeumannomyces graminis var. tritici strain R3-111a-1.</title>
        <authorList>
            <consortium name="The Broad Institute Genome Sequencing Platform"/>
            <person name="Ma L.-J."/>
            <person name="Dead R."/>
            <person name="Young S."/>
            <person name="Zeng Q."/>
            <person name="Koehrsen M."/>
            <person name="Alvarado L."/>
            <person name="Berlin A."/>
            <person name="Chapman S.B."/>
            <person name="Chen Z."/>
            <person name="Freedman E."/>
            <person name="Gellesch M."/>
            <person name="Goldberg J."/>
            <person name="Griggs A."/>
            <person name="Gujja S."/>
            <person name="Heilman E.R."/>
            <person name="Heiman D."/>
            <person name="Hepburn T."/>
            <person name="Howarth C."/>
            <person name="Jen D."/>
            <person name="Larson L."/>
            <person name="Mehta T."/>
            <person name="Neiman D."/>
            <person name="Pearson M."/>
            <person name="Roberts A."/>
            <person name="Saif S."/>
            <person name="Shea T."/>
            <person name="Shenoy N."/>
            <person name="Sisk P."/>
            <person name="Stolte C."/>
            <person name="Sykes S."/>
            <person name="Walk T."/>
            <person name="White J."/>
            <person name="Yandava C."/>
            <person name="Haas B."/>
            <person name="Nusbaum C."/>
            <person name="Birren B."/>
        </authorList>
    </citation>
    <scope>NUCLEOTIDE SEQUENCE [LARGE SCALE GENOMIC DNA]</scope>
    <source>
        <strain evidence="4">R3-111a-1</strain>
    </source>
</reference>